<dbReference type="FunFam" id="3.40.50.1440:FF:000049">
    <property type="entry name" value="Tubulin gamma chain"/>
    <property type="match status" value="1"/>
</dbReference>
<evidence type="ECO:0000256" key="1">
    <source>
        <dbReference type="ARBA" id="ARBA00004267"/>
    </source>
</evidence>
<feature type="domain" description="Tubulin/FtsZ GTPase" evidence="8">
    <location>
        <begin position="47"/>
        <end position="246"/>
    </location>
</feature>
<dbReference type="Pfam" id="PF00091">
    <property type="entry name" value="Tubulin"/>
    <property type="match status" value="1"/>
</dbReference>
<evidence type="ECO:0000313" key="17">
    <source>
        <dbReference type="Proteomes" id="UP001642409"/>
    </source>
</evidence>
<organism evidence="10">
    <name type="scientific">Hexamita inflata</name>
    <dbReference type="NCBI Taxonomy" id="28002"/>
    <lineage>
        <taxon>Eukaryota</taxon>
        <taxon>Metamonada</taxon>
        <taxon>Diplomonadida</taxon>
        <taxon>Hexamitidae</taxon>
        <taxon>Hexamitinae</taxon>
        <taxon>Hexamita</taxon>
    </lineage>
</organism>
<dbReference type="Pfam" id="PF03953">
    <property type="entry name" value="Tubulin_C"/>
    <property type="match status" value="1"/>
</dbReference>
<dbReference type="Proteomes" id="UP001642409">
    <property type="component" value="Unassembled WGS sequence"/>
</dbReference>
<dbReference type="EMBL" id="CAXDID020000718">
    <property type="protein sequence ID" value="CAL6111736.1"/>
    <property type="molecule type" value="Genomic_DNA"/>
</dbReference>
<dbReference type="GO" id="GO:0000930">
    <property type="term" value="C:gamma-tubulin complex"/>
    <property type="evidence" value="ECO:0007669"/>
    <property type="project" value="InterPro"/>
</dbReference>
<dbReference type="GO" id="GO:0005874">
    <property type="term" value="C:microtubule"/>
    <property type="evidence" value="ECO:0007669"/>
    <property type="project" value="UniProtKB-KW"/>
</dbReference>
<evidence type="ECO:0000313" key="12">
    <source>
        <dbReference type="EMBL" id="CAI9965738.1"/>
    </source>
</evidence>
<evidence type="ECO:0000256" key="2">
    <source>
        <dbReference type="ARBA" id="ARBA00009636"/>
    </source>
</evidence>
<name>A0AA86NP26_9EUKA</name>
<evidence type="ECO:0000313" key="11">
    <source>
        <dbReference type="EMBL" id="CAI9923490.1"/>
    </source>
</evidence>
<evidence type="ECO:0000256" key="4">
    <source>
        <dbReference type="ARBA" id="ARBA00022701"/>
    </source>
</evidence>
<dbReference type="Gene3D" id="3.30.1330.20">
    <property type="entry name" value="Tubulin/FtsZ, C-terminal domain"/>
    <property type="match status" value="1"/>
</dbReference>
<dbReference type="EMBL" id="CATOUU010000994">
    <property type="protein sequence ID" value="CAI9965738.1"/>
    <property type="molecule type" value="Genomic_DNA"/>
</dbReference>
<evidence type="ECO:0000313" key="10">
    <source>
        <dbReference type="EMBL" id="CAI9923108.1"/>
    </source>
</evidence>
<dbReference type="Gene3D" id="3.40.50.1440">
    <property type="entry name" value="Tubulin/FtsZ, GTPase domain"/>
    <property type="match status" value="1"/>
</dbReference>
<dbReference type="InterPro" id="IPR037103">
    <property type="entry name" value="Tubulin/FtsZ-like_C"/>
</dbReference>
<dbReference type="Gene3D" id="1.10.287.600">
    <property type="entry name" value="Helix hairpin bin"/>
    <property type="match status" value="1"/>
</dbReference>
<dbReference type="InterPro" id="IPR036525">
    <property type="entry name" value="Tubulin/FtsZ_GTPase_sf"/>
</dbReference>
<evidence type="ECO:0000256" key="7">
    <source>
        <dbReference type="ARBA" id="ARBA00023212"/>
    </source>
</evidence>
<dbReference type="InterPro" id="IPR003008">
    <property type="entry name" value="Tubulin_FtsZ_GTPase"/>
</dbReference>
<evidence type="ECO:0000313" key="15">
    <source>
        <dbReference type="EMBL" id="CAL6029639.1"/>
    </source>
</evidence>
<dbReference type="EMBL" id="CAXDID020000111">
    <property type="protein sequence ID" value="CAL6029639.1"/>
    <property type="molecule type" value="Genomic_DNA"/>
</dbReference>
<dbReference type="PANTHER" id="PTHR11588">
    <property type="entry name" value="TUBULIN"/>
    <property type="match status" value="1"/>
</dbReference>
<reference evidence="13 17" key="2">
    <citation type="submission" date="2024-07" db="EMBL/GenBank/DDBJ databases">
        <authorList>
            <person name="Akdeniz Z."/>
        </authorList>
    </citation>
    <scope>NUCLEOTIDE SEQUENCE [LARGE SCALE GENOMIC DNA]</scope>
</reference>
<gene>
    <name evidence="9" type="ORF">HINF_LOCUS10046</name>
    <name evidence="10" type="ORF">HINF_LOCUS10753</name>
    <name evidence="11" type="ORF">HINF_LOCUS11135</name>
    <name evidence="14" type="ORF">HINF_LOCUS11163</name>
    <name evidence="15" type="ORF">HINF_LOCUS32516</name>
    <name evidence="12" type="ORF">HINF_LOCUS53383</name>
    <name evidence="13" type="ORF">HINF_LOCUS6402</name>
    <name evidence="16" type="ORF">HINF_LOCUS76608</name>
</gene>
<dbReference type="SMART" id="SM00864">
    <property type="entry name" value="Tubulin"/>
    <property type="match status" value="1"/>
</dbReference>
<dbReference type="InterPro" id="IPR018316">
    <property type="entry name" value="Tubulin/FtsZ_2-layer-sand-dom"/>
</dbReference>
<dbReference type="CDD" id="cd02188">
    <property type="entry name" value="gamma_tubulin"/>
    <property type="match status" value="1"/>
</dbReference>
<reference evidence="10" key="1">
    <citation type="submission" date="2023-06" db="EMBL/GenBank/DDBJ databases">
        <authorList>
            <person name="Kurt Z."/>
        </authorList>
    </citation>
    <scope>NUCLEOTIDE SEQUENCE</scope>
</reference>
<dbReference type="SUPFAM" id="SSF52490">
    <property type="entry name" value="Tubulin nucleotide-binding domain-like"/>
    <property type="match status" value="1"/>
</dbReference>
<dbReference type="GO" id="GO:0007020">
    <property type="term" value="P:microtubule nucleation"/>
    <property type="evidence" value="ECO:0007669"/>
    <property type="project" value="InterPro"/>
</dbReference>
<evidence type="ECO:0000313" key="13">
    <source>
        <dbReference type="EMBL" id="CAL5980897.1"/>
    </source>
</evidence>
<keyword evidence="17" id="KW-1185">Reference proteome</keyword>
<protein>
    <submittedName>
        <fullName evidence="10">Gamma tubulin</fullName>
    </submittedName>
    <submittedName>
        <fullName evidence="13">Gamma_tubulin</fullName>
    </submittedName>
</protein>
<dbReference type="PRINTS" id="PR01164">
    <property type="entry name" value="GAMMATUBULIN"/>
</dbReference>
<keyword evidence="7" id="KW-0206">Cytoskeleton</keyword>
<evidence type="ECO:0000256" key="6">
    <source>
        <dbReference type="ARBA" id="ARBA00023134"/>
    </source>
</evidence>
<evidence type="ECO:0000313" key="16">
    <source>
        <dbReference type="EMBL" id="CAL6111736.1"/>
    </source>
</evidence>
<dbReference type="EMBL" id="CAXDID020000024">
    <property type="protein sequence ID" value="CAL5990056.1"/>
    <property type="molecule type" value="Genomic_DNA"/>
</dbReference>
<dbReference type="GO" id="GO:0005525">
    <property type="term" value="F:GTP binding"/>
    <property type="evidence" value="ECO:0007669"/>
    <property type="project" value="UniProtKB-KW"/>
</dbReference>
<dbReference type="PRINTS" id="PR01161">
    <property type="entry name" value="TUBULIN"/>
</dbReference>
<dbReference type="EMBL" id="CAXDID020000012">
    <property type="protein sequence ID" value="CAL5980897.1"/>
    <property type="molecule type" value="Genomic_DNA"/>
</dbReference>
<dbReference type="InterPro" id="IPR008280">
    <property type="entry name" value="Tub_FtsZ_C"/>
</dbReference>
<evidence type="ECO:0000256" key="3">
    <source>
        <dbReference type="ARBA" id="ARBA00022490"/>
    </source>
</evidence>
<keyword evidence="6" id="KW-0342">GTP-binding</keyword>
<comment type="subcellular location">
    <subcellularLocation>
        <location evidence="1">Cytoplasm</location>
        <location evidence="1">Cytoskeleton</location>
        <location evidence="1">Microtubule organizing center</location>
    </subcellularLocation>
</comment>
<comment type="similarity">
    <text evidence="2">Belongs to the tubulin family.</text>
</comment>
<keyword evidence="3" id="KW-0963">Cytoplasm</keyword>
<dbReference type="SUPFAM" id="SSF55307">
    <property type="entry name" value="Tubulin C-terminal domain-like"/>
    <property type="match status" value="1"/>
</dbReference>
<sequence length="463" mass="51697">MPREIITVQCGQCGNQIGAEFWKKLCQEHGIQANGQQIDADFGDDRKDVFFYQADDSHYVPRALLLDLEPKVIANIRQTSPIRSIFNPENIFISKEQTGAGNIWASGYKQAQSYLEQILDMLDREAEGSDSLSGFMLTHSIAGGSGSGMGSHLLEKIQERYPRKLLQTYSVFPNQQVSDVVVQPYNSVLTLQRLIENADSTVVIDNTSLDRLIEKSVQQSSSSFDQANGIIASIMSASTQTLRFPGFMVNDLSSLVGCLVPTPRLHFLLAGYTPISQINVDTENYDEAAAVKQMYEFKQATLKTSVLDVMRRLLHPNNCIANCSRDGCYLSLLNIVSGNVDVSEIQKSTQRLRERRQVKFAPWTSNNVQICVSKSSQLVQQKSSVQGLMLANHSSIAEVFSSITKQFKKQFGETGEKAAYIQEFRKTGLWEDDEMLDAFISAKESVEGLIQEYKQSETAGYLE</sequence>
<dbReference type="InterPro" id="IPR000217">
    <property type="entry name" value="Tubulin"/>
</dbReference>
<evidence type="ECO:0000259" key="8">
    <source>
        <dbReference type="SMART" id="SM00864"/>
    </source>
</evidence>
<dbReference type="EMBL" id="CATOUU010000279">
    <property type="protein sequence ID" value="CAI9923490.1"/>
    <property type="molecule type" value="Genomic_DNA"/>
</dbReference>
<dbReference type="InterPro" id="IPR002454">
    <property type="entry name" value="Gamma_tubulin"/>
</dbReference>
<accession>A0AA86NP26</accession>
<proteinExistence type="inferred from homology"/>
<dbReference type="AlphaFoldDB" id="A0AA86NP26"/>
<evidence type="ECO:0000256" key="5">
    <source>
        <dbReference type="ARBA" id="ARBA00022741"/>
    </source>
</evidence>
<dbReference type="GO" id="GO:0031122">
    <property type="term" value="P:cytoplasmic microtubule organization"/>
    <property type="evidence" value="ECO:0007669"/>
    <property type="project" value="InterPro"/>
</dbReference>
<dbReference type="EMBL" id="CATOUU010000248">
    <property type="protein sequence ID" value="CAI9922401.1"/>
    <property type="molecule type" value="Genomic_DNA"/>
</dbReference>
<keyword evidence="4" id="KW-0493">Microtubule</keyword>
<keyword evidence="5" id="KW-0547">Nucleotide-binding</keyword>
<comment type="caution">
    <text evidence="10">The sequence shown here is derived from an EMBL/GenBank/DDBJ whole genome shotgun (WGS) entry which is preliminary data.</text>
</comment>
<evidence type="ECO:0000313" key="14">
    <source>
        <dbReference type="EMBL" id="CAL5990056.1"/>
    </source>
</evidence>
<evidence type="ECO:0000313" key="9">
    <source>
        <dbReference type="EMBL" id="CAI9922401.1"/>
    </source>
</evidence>
<dbReference type="EMBL" id="CATOUU010000277">
    <property type="protein sequence ID" value="CAI9923108.1"/>
    <property type="molecule type" value="Genomic_DNA"/>
</dbReference>
<dbReference type="InterPro" id="IPR023123">
    <property type="entry name" value="Tubulin_C"/>
</dbReference>